<accession>A0A2K9LUS7</accession>
<keyword evidence="2" id="KW-1185">Reference proteome</keyword>
<evidence type="ECO:0008006" key="3">
    <source>
        <dbReference type="Google" id="ProtNLM"/>
    </source>
</evidence>
<organism evidence="1 2">
    <name type="scientific">Spiroplasma monobiae MQ-1</name>
    <dbReference type="NCBI Taxonomy" id="1336748"/>
    <lineage>
        <taxon>Bacteria</taxon>
        <taxon>Bacillati</taxon>
        <taxon>Mycoplasmatota</taxon>
        <taxon>Mollicutes</taxon>
        <taxon>Entomoplasmatales</taxon>
        <taxon>Spiroplasmataceae</taxon>
        <taxon>Spiroplasma</taxon>
    </lineage>
</organism>
<dbReference type="AlphaFoldDB" id="A0A2K9LUS7"/>
<dbReference type="EMBL" id="CP025543">
    <property type="protein sequence ID" value="AUM62802.1"/>
    <property type="molecule type" value="Genomic_DNA"/>
</dbReference>
<evidence type="ECO:0000313" key="1">
    <source>
        <dbReference type="EMBL" id="AUM62802.1"/>
    </source>
</evidence>
<dbReference type="OrthoDB" id="389190at2"/>
<evidence type="ECO:0000313" key="2">
    <source>
        <dbReference type="Proteomes" id="UP000234790"/>
    </source>
</evidence>
<dbReference type="Proteomes" id="UP000234790">
    <property type="component" value="Chromosome"/>
</dbReference>
<sequence length="243" mass="28836">MKEYYKNDEFWICAGADHTFNYMKMLDGKCSLAEIFNSLETRIVGSDFDHVSKLPDKYAEMLADTWMEMRRVILEKGKFIEENNGNHPGLKVSDFKDIYLLLNKDGNLYDQFTNEDENNLVYEKLGKMIKRSEELNTVDEIITEISIFLHKSHVESTFGENSLLFCWFFLQTTLIYKGFSPIVSFPNRHFEILEMEPITDSLHDEIKIKQYEEWVQGESFKILTSFWITKSKAYYEFIEENYM</sequence>
<proteinExistence type="predicted"/>
<dbReference type="KEGG" id="smoo:SMONO_v1c05530"/>
<protein>
    <recommendedName>
        <fullName evidence="3">Fido domain-containing protein</fullName>
    </recommendedName>
</protein>
<reference evidence="1 2" key="1">
    <citation type="submission" date="2017-12" db="EMBL/GenBank/DDBJ databases">
        <title>Complete genome sequence of Spiroplasma monobiae MQ-1 (ATCC 33825).</title>
        <authorList>
            <person name="Tsai Y.-M."/>
            <person name="Lo W.-S."/>
            <person name="Wu P.-S."/>
            <person name="Cho S.-T."/>
            <person name="Kuo C.-H."/>
        </authorList>
    </citation>
    <scope>NUCLEOTIDE SEQUENCE [LARGE SCALE GENOMIC DNA]</scope>
    <source>
        <strain evidence="1 2">MQ-1</strain>
    </source>
</reference>
<dbReference type="RefSeq" id="WP_101780854.1">
    <property type="nucleotide sequence ID" value="NZ_CP025543.1"/>
</dbReference>
<name>A0A2K9LUS7_SPISQ</name>
<gene>
    <name evidence="1" type="ORF">SMONO_v1c05530</name>
</gene>